<dbReference type="GO" id="GO:0006357">
    <property type="term" value="P:regulation of transcription by RNA polymerase II"/>
    <property type="evidence" value="ECO:0007669"/>
    <property type="project" value="TreeGrafter"/>
</dbReference>
<dbReference type="Pfam" id="PF00856">
    <property type="entry name" value="SET"/>
    <property type="match status" value="1"/>
</dbReference>
<evidence type="ECO:0000256" key="2">
    <source>
        <dbReference type="ARBA" id="ARBA00004286"/>
    </source>
</evidence>
<dbReference type="PANTHER" id="PTHR46167">
    <property type="entry name" value="N-LYSINE METHYLTRANSFERASE KMT5A"/>
    <property type="match status" value="1"/>
</dbReference>
<reference evidence="14 15" key="1">
    <citation type="submission" date="2020-04" db="EMBL/GenBank/DDBJ databases">
        <authorList>
            <person name="Alioto T."/>
            <person name="Alioto T."/>
            <person name="Gomez Garrido J."/>
        </authorList>
    </citation>
    <scope>NUCLEOTIDE SEQUENCE [LARGE SCALE GENOMIC DNA]</scope>
</reference>
<keyword evidence="4" id="KW-0158">Chromosome</keyword>
<dbReference type="GO" id="GO:0005634">
    <property type="term" value="C:nucleus"/>
    <property type="evidence" value="ECO:0007669"/>
    <property type="project" value="UniProtKB-SubCell"/>
</dbReference>
<accession>A0A8S1C2Z8</accession>
<keyword evidence="6" id="KW-0808">Transferase</keyword>
<keyword evidence="9" id="KW-0805">Transcription regulation</keyword>
<keyword evidence="5" id="KW-0489">Methyltransferase</keyword>
<name>A0A8S1C2Z8_9INSE</name>
<feature type="domain" description="SET" evidence="13">
    <location>
        <begin position="136"/>
        <end position="257"/>
    </location>
</feature>
<dbReference type="Proteomes" id="UP000494165">
    <property type="component" value="Unassembled WGS sequence"/>
</dbReference>
<gene>
    <name evidence="14" type="ORF">CLODIP_2_CD02308</name>
</gene>
<dbReference type="SUPFAM" id="SSF82199">
    <property type="entry name" value="SET domain"/>
    <property type="match status" value="1"/>
</dbReference>
<evidence type="ECO:0000256" key="5">
    <source>
        <dbReference type="ARBA" id="ARBA00022603"/>
    </source>
</evidence>
<evidence type="ECO:0000256" key="4">
    <source>
        <dbReference type="ARBA" id="ARBA00022454"/>
    </source>
</evidence>
<evidence type="ECO:0000256" key="7">
    <source>
        <dbReference type="ARBA" id="ARBA00022691"/>
    </source>
</evidence>
<dbReference type="SMART" id="SM00317">
    <property type="entry name" value="SET"/>
    <property type="match status" value="1"/>
</dbReference>
<evidence type="ECO:0000313" key="15">
    <source>
        <dbReference type="Proteomes" id="UP000494165"/>
    </source>
</evidence>
<dbReference type="AlphaFoldDB" id="A0A8S1C2Z8"/>
<comment type="subcellular location">
    <subcellularLocation>
        <location evidence="2">Chromosome</location>
    </subcellularLocation>
    <subcellularLocation>
        <location evidence="1">Nucleus</location>
    </subcellularLocation>
</comment>
<dbReference type="InterPro" id="IPR047266">
    <property type="entry name" value="KMT5A-like_SET"/>
</dbReference>
<dbReference type="GO" id="GO:0032259">
    <property type="term" value="P:methylation"/>
    <property type="evidence" value="ECO:0007669"/>
    <property type="project" value="UniProtKB-KW"/>
</dbReference>
<evidence type="ECO:0000259" key="13">
    <source>
        <dbReference type="PROSITE" id="PS50280"/>
    </source>
</evidence>
<comment type="catalytic activity">
    <reaction evidence="12">
        <text>L-lysyl(20)-[histone H4] + S-adenosyl-L-methionine = N(6)-methyl-L-lysyl(20)-[histone H4] + S-adenosyl-L-homocysteine + H(+)</text>
        <dbReference type="Rhea" id="RHEA:60344"/>
        <dbReference type="Rhea" id="RHEA-COMP:15554"/>
        <dbReference type="Rhea" id="RHEA-COMP:15555"/>
        <dbReference type="ChEBI" id="CHEBI:15378"/>
        <dbReference type="ChEBI" id="CHEBI:29969"/>
        <dbReference type="ChEBI" id="CHEBI:57856"/>
        <dbReference type="ChEBI" id="CHEBI:59789"/>
        <dbReference type="ChEBI" id="CHEBI:61929"/>
        <dbReference type="EC" id="2.1.1.361"/>
    </reaction>
</comment>
<evidence type="ECO:0000256" key="11">
    <source>
        <dbReference type="ARBA" id="ARBA00023242"/>
    </source>
</evidence>
<dbReference type="PROSITE" id="PS51571">
    <property type="entry name" value="SAM_MT43_PR_SET"/>
    <property type="match status" value="1"/>
</dbReference>
<keyword evidence="11" id="KW-0539">Nucleus</keyword>
<dbReference type="EC" id="2.1.1.361" evidence="3"/>
<dbReference type="InterPro" id="IPR001214">
    <property type="entry name" value="SET_dom"/>
</dbReference>
<proteinExistence type="predicted"/>
<evidence type="ECO:0000313" key="14">
    <source>
        <dbReference type="EMBL" id="CAB3363452.1"/>
    </source>
</evidence>
<dbReference type="Gene3D" id="2.170.270.10">
    <property type="entry name" value="SET domain"/>
    <property type="match status" value="1"/>
</dbReference>
<evidence type="ECO:0000256" key="9">
    <source>
        <dbReference type="ARBA" id="ARBA00023015"/>
    </source>
</evidence>
<keyword evidence="7" id="KW-0949">S-adenosyl-L-methionine</keyword>
<sequence length="272" mass="30963">MLELQAGYSFFYSNHEGTSVGYIDQRRQRLVYRGQRQNQVVLVEWKPIQSKIGLSSYASPGAASEVERSASPEATSPPHKITLVDRPSEQVVLKDCSQRSITEFFPVRRSSRRPKKTIELERQKSLEESVLSLTEDHLTVCNFEGKGRGVVSTRPLDKGELVVEYAGDLIDMKEAKRRELVYAADQNTGCYMYYFCHGATQYCVDATAESGRMGRLVNHSRQGNLLTRTVSVKRRPRLLLVAKQRIEPGEELLYDYGDRSRESLKNHPWLAS</sequence>
<dbReference type="PROSITE" id="PS50280">
    <property type="entry name" value="SET"/>
    <property type="match status" value="1"/>
</dbReference>
<dbReference type="GO" id="GO:0043516">
    <property type="term" value="P:regulation of DNA damage response, signal transduction by p53 class mediator"/>
    <property type="evidence" value="ECO:0007669"/>
    <property type="project" value="TreeGrafter"/>
</dbReference>
<evidence type="ECO:0000256" key="1">
    <source>
        <dbReference type="ARBA" id="ARBA00004123"/>
    </source>
</evidence>
<keyword evidence="10" id="KW-0804">Transcription</keyword>
<dbReference type="GO" id="GO:0140944">
    <property type="term" value="F:histone H4K20 monomethyltransferase activity"/>
    <property type="evidence" value="ECO:0007669"/>
    <property type="project" value="UniProtKB-EC"/>
</dbReference>
<keyword evidence="8" id="KW-0156">Chromatin regulator</keyword>
<dbReference type="PANTHER" id="PTHR46167:SF1">
    <property type="entry name" value="N-LYSINE METHYLTRANSFERASE KMT5A"/>
    <property type="match status" value="1"/>
</dbReference>
<evidence type="ECO:0000256" key="8">
    <source>
        <dbReference type="ARBA" id="ARBA00022853"/>
    </source>
</evidence>
<organism evidence="14 15">
    <name type="scientific">Cloeon dipterum</name>
    <dbReference type="NCBI Taxonomy" id="197152"/>
    <lineage>
        <taxon>Eukaryota</taxon>
        <taxon>Metazoa</taxon>
        <taxon>Ecdysozoa</taxon>
        <taxon>Arthropoda</taxon>
        <taxon>Hexapoda</taxon>
        <taxon>Insecta</taxon>
        <taxon>Pterygota</taxon>
        <taxon>Palaeoptera</taxon>
        <taxon>Ephemeroptera</taxon>
        <taxon>Pisciforma</taxon>
        <taxon>Baetidae</taxon>
        <taxon>Cloeon</taxon>
    </lineage>
</organism>
<evidence type="ECO:0000256" key="12">
    <source>
        <dbReference type="ARBA" id="ARBA00047784"/>
    </source>
</evidence>
<dbReference type="EMBL" id="CADEPI010000012">
    <property type="protein sequence ID" value="CAB3363452.1"/>
    <property type="molecule type" value="Genomic_DNA"/>
</dbReference>
<dbReference type="CDD" id="cd10528">
    <property type="entry name" value="SET_SETD8"/>
    <property type="match status" value="1"/>
</dbReference>
<dbReference type="InterPro" id="IPR051760">
    <property type="entry name" value="KMT5A"/>
</dbReference>
<evidence type="ECO:0000256" key="3">
    <source>
        <dbReference type="ARBA" id="ARBA00012187"/>
    </source>
</evidence>
<dbReference type="OrthoDB" id="5560686at2759"/>
<evidence type="ECO:0000256" key="6">
    <source>
        <dbReference type="ARBA" id="ARBA00022679"/>
    </source>
</evidence>
<evidence type="ECO:0000256" key="10">
    <source>
        <dbReference type="ARBA" id="ARBA00023163"/>
    </source>
</evidence>
<dbReference type="GO" id="GO:0005700">
    <property type="term" value="C:polytene chromosome"/>
    <property type="evidence" value="ECO:0007669"/>
    <property type="project" value="TreeGrafter"/>
</dbReference>
<dbReference type="InterPro" id="IPR046341">
    <property type="entry name" value="SET_dom_sf"/>
</dbReference>
<protein>
    <recommendedName>
        <fullName evidence="3">[histone H4]-lysine(20) N-methyltransferase</fullName>
        <ecNumber evidence="3">2.1.1.361</ecNumber>
    </recommendedName>
</protein>
<keyword evidence="15" id="KW-1185">Reference proteome</keyword>
<comment type="caution">
    <text evidence="14">The sequence shown here is derived from an EMBL/GenBank/DDBJ whole genome shotgun (WGS) entry which is preliminary data.</text>
</comment>
<dbReference type="InterPro" id="IPR016858">
    <property type="entry name" value="KMT5A-like"/>
</dbReference>